<organism evidence="6 7">
    <name type="scientific">Pseudomonas fluorescens</name>
    <dbReference type="NCBI Taxonomy" id="294"/>
    <lineage>
        <taxon>Bacteria</taxon>
        <taxon>Pseudomonadati</taxon>
        <taxon>Pseudomonadota</taxon>
        <taxon>Gammaproteobacteria</taxon>
        <taxon>Pseudomonadales</taxon>
        <taxon>Pseudomonadaceae</taxon>
        <taxon>Pseudomonas</taxon>
    </lineage>
</organism>
<proteinExistence type="inferred from homology"/>
<dbReference type="CDD" id="cd08422">
    <property type="entry name" value="PBP2_CrgA_like"/>
    <property type="match status" value="1"/>
</dbReference>
<dbReference type="Gene3D" id="3.40.190.290">
    <property type="match status" value="1"/>
</dbReference>
<dbReference type="PROSITE" id="PS50931">
    <property type="entry name" value="HTH_LYSR"/>
    <property type="match status" value="1"/>
</dbReference>
<dbReference type="FunFam" id="1.10.10.10:FF:000001">
    <property type="entry name" value="LysR family transcriptional regulator"/>
    <property type="match status" value="1"/>
</dbReference>
<evidence type="ECO:0000259" key="5">
    <source>
        <dbReference type="PROSITE" id="PS50931"/>
    </source>
</evidence>
<keyword evidence="2" id="KW-0805">Transcription regulation</keyword>
<dbReference type="InterPro" id="IPR036388">
    <property type="entry name" value="WH-like_DNA-bd_sf"/>
</dbReference>
<dbReference type="InterPro" id="IPR036390">
    <property type="entry name" value="WH_DNA-bd_sf"/>
</dbReference>
<evidence type="ECO:0000256" key="1">
    <source>
        <dbReference type="ARBA" id="ARBA00009437"/>
    </source>
</evidence>
<dbReference type="RefSeq" id="WP_060766006.1">
    <property type="nucleotide sequence ID" value="NZ_LCYC01000039.1"/>
</dbReference>
<dbReference type="PATRIC" id="fig|294.195.peg.2847"/>
<dbReference type="GO" id="GO:0003700">
    <property type="term" value="F:DNA-binding transcription factor activity"/>
    <property type="evidence" value="ECO:0007669"/>
    <property type="project" value="InterPro"/>
</dbReference>
<protein>
    <submittedName>
        <fullName evidence="6">HTH-type transcriptional regulator DmlR</fullName>
    </submittedName>
</protein>
<feature type="domain" description="HTH lysR-type" evidence="5">
    <location>
        <begin position="1"/>
        <end position="59"/>
    </location>
</feature>
<dbReference type="Gene3D" id="1.10.10.10">
    <property type="entry name" value="Winged helix-like DNA-binding domain superfamily/Winged helix DNA-binding domain"/>
    <property type="match status" value="1"/>
</dbReference>
<dbReference type="InterPro" id="IPR000847">
    <property type="entry name" value="LysR_HTH_N"/>
</dbReference>
<comment type="similarity">
    <text evidence="1">Belongs to the LysR transcriptional regulatory family.</text>
</comment>
<dbReference type="Pfam" id="PF00126">
    <property type="entry name" value="HTH_1"/>
    <property type="match status" value="1"/>
</dbReference>
<dbReference type="PANTHER" id="PTHR30537:SF35">
    <property type="entry name" value="TRANSCRIPTIONAL REGULATORY PROTEIN"/>
    <property type="match status" value="1"/>
</dbReference>
<dbReference type="AlphaFoldDB" id="A0A109KVT2"/>
<gene>
    <name evidence="6" type="primary">dmlR_14</name>
    <name evidence="6" type="ORF">PFL603g_02664</name>
</gene>
<dbReference type="InterPro" id="IPR005119">
    <property type="entry name" value="LysR_subst-bd"/>
</dbReference>
<evidence type="ECO:0000313" key="7">
    <source>
        <dbReference type="Proteomes" id="UP000063434"/>
    </source>
</evidence>
<dbReference type="GO" id="GO:0006351">
    <property type="term" value="P:DNA-templated transcription"/>
    <property type="evidence" value="ECO:0007669"/>
    <property type="project" value="TreeGrafter"/>
</dbReference>
<dbReference type="SUPFAM" id="SSF53850">
    <property type="entry name" value="Periplasmic binding protein-like II"/>
    <property type="match status" value="1"/>
</dbReference>
<dbReference type="Proteomes" id="UP000063434">
    <property type="component" value="Unassembled WGS sequence"/>
</dbReference>
<dbReference type="GO" id="GO:0043565">
    <property type="term" value="F:sequence-specific DNA binding"/>
    <property type="evidence" value="ECO:0007669"/>
    <property type="project" value="TreeGrafter"/>
</dbReference>
<dbReference type="PANTHER" id="PTHR30537">
    <property type="entry name" value="HTH-TYPE TRANSCRIPTIONAL REGULATOR"/>
    <property type="match status" value="1"/>
</dbReference>
<evidence type="ECO:0000256" key="4">
    <source>
        <dbReference type="ARBA" id="ARBA00023163"/>
    </source>
</evidence>
<reference evidence="6 7" key="1">
    <citation type="submission" date="2015-05" db="EMBL/GenBank/DDBJ databases">
        <title>A genomic and transcriptomic approach to investigate the blue pigment phenotype in Pseudomonas fluorescens.</title>
        <authorList>
            <person name="Andreani N.A."/>
            <person name="Cardazzo B."/>
        </authorList>
    </citation>
    <scope>NUCLEOTIDE SEQUENCE [LARGE SCALE GENOMIC DNA]</scope>
    <source>
        <strain evidence="6 7">Ps_40</strain>
    </source>
</reference>
<keyword evidence="4" id="KW-0804">Transcription</keyword>
<dbReference type="InterPro" id="IPR058163">
    <property type="entry name" value="LysR-type_TF_proteobact-type"/>
</dbReference>
<comment type="caution">
    <text evidence="6">The sequence shown here is derived from an EMBL/GenBank/DDBJ whole genome shotgun (WGS) entry which is preliminary data.</text>
</comment>
<evidence type="ECO:0000256" key="2">
    <source>
        <dbReference type="ARBA" id="ARBA00023015"/>
    </source>
</evidence>
<dbReference type="Pfam" id="PF03466">
    <property type="entry name" value="LysR_substrate"/>
    <property type="match status" value="1"/>
</dbReference>
<keyword evidence="3" id="KW-0238">DNA-binding</keyword>
<dbReference type="SUPFAM" id="SSF46785">
    <property type="entry name" value="Winged helix' DNA-binding domain"/>
    <property type="match status" value="1"/>
</dbReference>
<dbReference type="EMBL" id="LCYC01000039">
    <property type="protein sequence ID" value="KWV76324.1"/>
    <property type="molecule type" value="Genomic_DNA"/>
</dbReference>
<evidence type="ECO:0000313" key="6">
    <source>
        <dbReference type="EMBL" id="KWV76324.1"/>
    </source>
</evidence>
<sequence>MATLNHMRSFMHVARLRSFTLAANELGAATASISRNVSELERNLQKRLLDRSTRRITLTAAGERFLLRCDHIMAAIEAAELDARGTQANAEGKLRIHAMIGVGMHLVMDALTGYRAESPNVEVELTLDNRMPDLLEQGYDVSMILASKLPDSAMVSQRLGTTYSIVCASPGYVRANKTIKQPSDLAAHTCLRHVSSVLLSDRWLFEGRKGQQTIQIENPAFQANSIEAMKRAIAAGMGVGVLPVYMAIEGLLNGSLVRLLPGHRLEEQHLYALYPSRQYLDAKMKSWLDVLRRRIPVILAAHESALQAHDTADS</sequence>
<accession>A0A109KVT2</accession>
<evidence type="ECO:0000256" key="3">
    <source>
        <dbReference type="ARBA" id="ARBA00023125"/>
    </source>
</evidence>
<name>A0A109KVT2_PSEFL</name>